<reference evidence="2 3" key="1">
    <citation type="submission" date="2015-09" db="EMBL/GenBank/DDBJ databases">
        <title>Host preference determinants of Valsa canker pathogens revealed by comparative genomics.</title>
        <authorList>
            <person name="Yin Z."/>
            <person name="Huang L."/>
        </authorList>
    </citation>
    <scope>NUCLEOTIDE SEQUENCE [LARGE SCALE GENOMIC DNA]</scope>
    <source>
        <strain evidence="2 3">YSFL</strain>
    </source>
</reference>
<evidence type="ECO:0000313" key="3">
    <source>
        <dbReference type="Proteomes" id="UP000284375"/>
    </source>
</evidence>
<dbReference type="STRING" id="252740.A0A423VKR8"/>
<gene>
    <name evidence="2" type="ORF">VSDG_07133</name>
</gene>
<dbReference type="GO" id="GO:0016192">
    <property type="term" value="P:vesicle-mediated transport"/>
    <property type="evidence" value="ECO:0007669"/>
    <property type="project" value="InterPro"/>
</dbReference>
<dbReference type="Pfam" id="PF10199">
    <property type="entry name" value="Adaptin_binding"/>
    <property type="match status" value="1"/>
</dbReference>
<dbReference type="OrthoDB" id="10261384at2759"/>
<dbReference type="EMBL" id="LJZO01000043">
    <property type="protein sequence ID" value="ROV91468.1"/>
    <property type="molecule type" value="Genomic_DNA"/>
</dbReference>
<dbReference type="Proteomes" id="UP000284375">
    <property type="component" value="Unassembled WGS sequence"/>
</dbReference>
<proteinExistence type="predicted"/>
<name>A0A423VKR8_CYTCH</name>
<protein>
    <recommendedName>
        <fullName evidence="4">Alpha and gamma adaptin binding protein p34</fullName>
    </recommendedName>
</protein>
<comment type="caution">
    <text evidence="2">The sequence shown here is derived from an EMBL/GenBank/DDBJ whole genome shotgun (WGS) entry which is preliminary data.</text>
</comment>
<dbReference type="InterPro" id="IPR034627">
    <property type="entry name" value="Irc6"/>
</dbReference>
<dbReference type="GO" id="GO:0030674">
    <property type="term" value="F:protein-macromolecule adaptor activity"/>
    <property type="evidence" value="ECO:0007669"/>
    <property type="project" value="TreeGrafter"/>
</dbReference>
<keyword evidence="3" id="KW-1185">Reference proteome</keyword>
<evidence type="ECO:0000313" key="2">
    <source>
        <dbReference type="EMBL" id="ROV91468.1"/>
    </source>
</evidence>
<sequence>MLAVSLEDSTEQLSRVIKDLTGNDPESASPSASLAGTTHDLHLKTAYYTATVPIWLDLITTPSEWALSFLSPEAKEVLEVLGGVIVVFAIPTTPASSSATKELIREVGKVMKEGLGGWAWDGVGLGVGVGEVAHLDDLDIWDEACGDAGLEFVHLAPSAASAAVAPDAKNEFGEKMGISRVLEAIEANDWASFSTADDDDDIAALAEDAGNEDELELDPENMDFGIDKEDFVGLRAAIWEARMERVWEDDGEGEAAHKSDSKAAAPSGDVGADKDEAGEELGDEDIQKVEEMMRKLQAVKDMSAGLPEDQRKRLAARAVGEVMREL</sequence>
<dbReference type="PANTHER" id="PTHR28043:SF1">
    <property type="entry name" value="INCREASED RECOMBINATION CENTERS PROTEIN 6"/>
    <property type="match status" value="1"/>
</dbReference>
<dbReference type="Gene3D" id="3.40.50.11960">
    <property type="match status" value="1"/>
</dbReference>
<feature type="region of interest" description="Disordered" evidence="1">
    <location>
        <begin position="250"/>
        <end position="286"/>
    </location>
</feature>
<accession>A0A423VKR8</accession>
<feature type="compositionally biased region" description="Basic and acidic residues" evidence="1">
    <location>
        <begin position="250"/>
        <end position="261"/>
    </location>
</feature>
<evidence type="ECO:0000256" key="1">
    <source>
        <dbReference type="SAM" id="MobiDB-lite"/>
    </source>
</evidence>
<dbReference type="PANTHER" id="PTHR28043">
    <property type="entry name" value="INCREASED RECOMBINATION CENTERS PROTEIN 6"/>
    <property type="match status" value="1"/>
</dbReference>
<dbReference type="AlphaFoldDB" id="A0A423VKR8"/>
<organism evidence="2 3">
    <name type="scientific">Cytospora chrysosperma</name>
    <name type="common">Cytospora canker fungus</name>
    <name type="synonym">Sphaeria chrysosperma</name>
    <dbReference type="NCBI Taxonomy" id="252740"/>
    <lineage>
        <taxon>Eukaryota</taxon>
        <taxon>Fungi</taxon>
        <taxon>Dikarya</taxon>
        <taxon>Ascomycota</taxon>
        <taxon>Pezizomycotina</taxon>
        <taxon>Sordariomycetes</taxon>
        <taxon>Sordariomycetidae</taxon>
        <taxon>Diaporthales</taxon>
        <taxon>Cytosporaceae</taxon>
        <taxon>Cytospora</taxon>
    </lineage>
</organism>
<evidence type="ECO:0008006" key="4">
    <source>
        <dbReference type="Google" id="ProtNLM"/>
    </source>
</evidence>